<dbReference type="EMBL" id="JBHTBJ010000008">
    <property type="protein sequence ID" value="MFC7275275.1"/>
    <property type="molecule type" value="Genomic_DNA"/>
</dbReference>
<dbReference type="SMART" id="SM00530">
    <property type="entry name" value="HTH_XRE"/>
    <property type="match status" value="1"/>
</dbReference>
<comment type="caution">
    <text evidence="2">The sequence shown here is derived from an EMBL/GenBank/DDBJ whole genome shotgun (WGS) entry which is preliminary data.</text>
</comment>
<name>A0ABW2HQ96_9ACTN</name>
<dbReference type="RefSeq" id="WP_378968170.1">
    <property type="nucleotide sequence ID" value="NZ_JBHTBJ010000008.1"/>
</dbReference>
<protein>
    <submittedName>
        <fullName evidence="2">Helix-turn-helix domain-containing protein</fullName>
    </submittedName>
</protein>
<reference evidence="3" key="1">
    <citation type="journal article" date="2019" name="Int. J. Syst. Evol. Microbiol.">
        <title>The Global Catalogue of Microorganisms (GCM) 10K type strain sequencing project: providing services to taxonomists for standard genome sequencing and annotation.</title>
        <authorList>
            <consortium name="The Broad Institute Genomics Platform"/>
            <consortium name="The Broad Institute Genome Sequencing Center for Infectious Disease"/>
            <person name="Wu L."/>
            <person name="Ma J."/>
        </authorList>
    </citation>
    <scope>NUCLEOTIDE SEQUENCE [LARGE SCALE GENOMIC DNA]</scope>
    <source>
        <strain evidence="3">XZYJT-10</strain>
    </source>
</reference>
<organism evidence="2 3">
    <name type="scientific">Paractinoplanes rhizophilus</name>
    <dbReference type="NCBI Taxonomy" id="1416877"/>
    <lineage>
        <taxon>Bacteria</taxon>
        <taxon>Bacillati</taxon>
        <taxon>Actinomycetota</taxon>
        <taxon>Actinomycetes</taxon>
        <taxon>Micromonosporales</taxon>
        <taxon>Micromonosporaceae</taxon>
        <taxon>Paractinoplanes</taxon>
    </lineage>
</organism>
<dbReference type="CDD" id="cd00093">
    <property type="entry name" value="HTH_XRE"/>
    <property type="match status" value="1"/>
</dbReference>
<dbReference type="Proteomes" id="UP001596548">
    <property type="component" value="Unassembled WGS sequence"/>
</dbReference>
<dbReference type="InterPro" id="IPR013975">
    <property type="entry name" value="Tscrpt_reg_BetR_N"/>
</dbReference>
<dbReference type="Gene3D" id="1.10.260.40">
    <property type="entry name" value="lambda repressor-like DNA-binding domains"/>
    <property type="match status" value="1"/>
</dbReference>
<evidence type="ECO:0000259" key="1">
    <source>
        <dbReference type="PROSITE" id="PS50943"/>
    </source>
</evidence>
<accession>A0ABW2HQ96</accession>
<gene>
    <name evidence="2" type="ORF">ACFQS1_14890</name>
</gene>
<dbReference type="SUPFAM" id="SSF47413">
    <property type="entry name" value="lambda repressor-like DNA-binding domains"/>
    <property type="match status" value="1"/>
</dbReference>
<sequence length="82" mass="8519">MPENNPPSGTREAVARAVREAMARKKISGRALADQLGMPQSVFSRRMTGEVAFTVDELAAIAAELEEPLTGLLAGVPAVGAA</sequence>
<dbReference type="InterPro" id="IPR010982">
    <property type="entry name" value="Lambda_DNA-bd_dom_sf"/>
</dbReference>
<dbReference type="InterPro" id="IPR001387">
    <property type="entry name" value="Cro/C1-type_HTH"/>
</dbReference>
<keyword evidence="3" id="KW-1185">Reference proteome</keyword>
<evidence type="ECO:0000313" key="3">
    <source>
        <dbReference type="Proteomes" id="UP001596548"/>
    </source>
</evidence>
<dbReference type="PROSITE" id="PS50943">
    <property type="entry name" value="HTH_CROC1"/>
    <property type="match status" value="1"/>
</dbReference>
<feature type="domain" description="HTH cro/C1-type" evidence="1">
    <location>
        <begin position="18"/>
        <end position="72"/>
    </location>
</feature>
<proteinExistence type="predicted"/>
<evidence type="ECO:0000313" key="2">
    <source>
        <dbReference type="EMBL" id="MFC7275275.1"/>
    </source>
</evidence>
<dbReference type="Pfam" id="PF08667">
    <property type="entry name" value="BetR"/>
    <property type="match status" value="1"/>
</dbReference>